<dbReference type="Gene3D" id="1.10.150.130">
    <property type="match status" value="1"/>
</dbReference>
<evidence type="ECO:0000256" key="1">
    <source>
        <dbReference type="ARBA" id="ARBA00023125"/>
    </source>
</evidence>
<dbReference type="OrthoDB" id="9808346at2"/>
<gene>
    <name evidence="2" type="ORF">RUM8411_01649</name>
</gene>
<accession>A0A1X6Z146</accession>
<dbReference type="GO" id="GO:0003677">
    <property type="term" value="F:DNA binding"/>
    <property type="evidence" value="ECO:0007669"/>
    <property type="project" value="UniProtKB-KW"/>
</dbReference>
<evidence type="ECO:0000313" key="3">
    <source>
        <dbReference type="Proteomes" id="UP000193778"/>
    </source>
</evidence>
<keyword evidence="1" id="KW-0238">DNA-binding</keyword>
<keyword evidence="3" id="KW-1185">Reference proteome</keyword>
<protein>
    <submittedName>
        <fullName evidence="2">Uncharacterized protein</fullName>
    </submittedName>
</protein>
<sequence length="252" mass="28985">MEDGKTRRKSHGTKLQIEADAAHGIFIQELAKPKIPTRPTIAWVVDQYYDYICREKAESTSGPMAANVAPLKEHLGHLFWDEIVQDTVDEYIDWRMEKPRWTAHQKSEGQFGKTSRNTACKDLRVLRAALTRARKNRYTKYPPDFSIKEGEPVRETKAWLTAEELERMIRGCFVDQVNWLGRALARPCFQARLNYRQRYISASMSMSPKRLVARVWSNTKLAPRDPACRLISLIALVCENLFDPTCGISPIS</sequence>
<organism evidence="2 3">
    <name type="scientific">Ruegeria meonggei</name>
    <dbReference type="NCBI Taxonomy" id="1446476"/>
    <lineage>
        <taxon>Bacteria</taxon>
        <taxon>Pseudomonadati</taxon>
        <taxon>Pseudomonadota</taxon>
        <taxon>Alphaproteobacteria</taxon>
        <taxon>Rhodobacterales</taxon>
        <taxon>Roseobacteraceae</taxon>
        <taxon>Ruegeria</taxon>
    </lineage>
</organism>
<reference evidence="3" key="1">
    <citation type="submission" date="2017-03" db="EMBL/GenBank/DDBJ databases">
        <authorList>
            <person name="Rodrigo-Torres L."/>
            <person name="Arahal R.D."/>
            <person name="Lucena T."/>
        </authorList>
    </citation>
    <scope>NUCLEOTIDE SEQUENCE [LARGE SCALE GENOMIC DNA]</scope>
    <source>
        <strain evidence="3">CECT 8411</strain>
    </source>
</reference>
<dbReference type="EMBL" id="FWFP01000004">
    <property type="protein sequence ID" value="SLN37764.1"/>
    <property type="molecule type" value="Genomic_DNA"/>
</dbReference>
<dbReference type="InterPro" id="IPR010998">
    <property type="entry name" value="Integrase_recombinase_N"/>
</dbReference>
<evidence type="ECO:0000313" key="2">
    <source>
        <dbReference type="EMBL" id="SLN37764.1"/>
    </source>
</evidence>
<dbReference type="AlphaFoldDB" id="A0A1X6Z146"/>
<dbReference type="SUPFAM" id="SSF56349">
    <property type="entry name" value="DNA breaking-rejoining enzymes"/>
    <property type="match status" value="1"/>
</dbReference>
<proteinExistence type="predicted"/>
<dbReference type="Proteomes" id="UP000193778">
    <property type="component" value="Unassembled WGS sequence"/>
</dbReference>
<dbReference type="InterPro" id="IPR011010">
    <property type="entry name" value="DNA_brk_join_enz"/>
</dbReference>
<name>A0A1X6Z146_9RHOB</name>
<dbReference type="RefSeq" id="WP_085822197.1">
    <property type="nucleotide sequence ID" value="NZ_FWFP01000004.1"/>
</dbReference>